<comment type="similarity">
    <text evidence="2">Belongs to the TTC19 family.</text>
</comment>
<evidence type="ECO:0000313" key="8">
    <source>
        <dbReference type="EMBL" id="OQR69495.1"/>
    </source>
</evidence>
<keyword evidence="3" id="KW-0677">Repeat</keyword>
<evidence type="ECO:0000256" key="1">
    <source>
        <dbReference type="ARBA" id="ARBA00004173"/>
    </source>
</evidence>
<sequence>MIPWLSRCRHFLVPPSLCLGGLLAFLGLEPKKKAKEDPVVHTIKQGILALQRGEYKKAEQMLHLALKMSQERLDTQAETYCFDVMADIALANNELEKAEKLFLEVMRRLLSTGTSQDDDAIVEISAKLANIYSKRRDDSKAEQGYQFCINTQREKISGLIGNLQDASLNAAEENSLTLLGMCMAMYAKHFIDRGKYREARDLLTQSLEVARKVFGETHPQTLVIRNDLALISTMLKDYKESIRIFEELVGSDAVSESEDLAVFMCNLGASYLANGNIGKAQEYCGKAKEIAKKQNRWVALNDAEGCLADIRQRREQMAKK</sequence>
<dbReference type="Gene3D" id="1.25.40.10">
    <property type="entry name" value="Tetratricopeptide repeat domain"/>
    <property type="match status" value="2"/>
</dbReference>
<keyword evidence="9" id="KW-1185">Reference proteome</keyword>
<dbReference type="STRING" id="418985.A0A1V9X7E0"/>
<dbReference type="FunCoup" id="A0A1V9X7E0">
    <property type="interactions" value="843"/>
</dbReference>
<keyword evidence="4" id="KW-0802">TPR repeat</keyword>
<dbReference type="PANTHER" id="PTHR13143:SF6">
    <property type="entry name" value="TETRATRICOPEPTIDE REPEAT PROTEIN 19, MITOCHONDRIAL"/>
    <property type="match status" value="1"/>
</dbReference>
<dbReference type="InterPro" id="IPR040395">
    <property type="entry name" value="TTC19"/>
</dbReference>
<dbReference type="Pfam" id="PF13424">
    <property type="entry name" value="TPR_12"/>
    <property type="match status" value="1"/>
</dbReference>
<dbReference type="GO" id="GO:0034551">
    <property type="term" value="P:mitochondrial respiratory chain complex III assembly"/>
    <property type="evidence" value="ECO:0007669"/>
    <property type="project" value="InterPro"/>
</dbReference>
<keyword evidence="5" id="KW-0809">Transit peptide</keyword>
<dbReference type="AlphaFoldDB" id="A0A1V9X7E0"/>
<name>A0A1V9X7E0_9ACAR</name>
<dbReference type="InterPro" id="IPR019734">
    <property type="entry name" value="TPR_rpt"/>
</dbReference>
<feature type="chain" id="PRO_5012845374" evidence="7">
    <location>
        <begin position="35"/>
        <end position="320"/>
    </location>
</feature>
<organism evidence="8 9">
    <name type="scientific">Tropilaelaps mercedesae</name>
    <dbReference type="NCBI Taxonomy" id="418985"/>
    <lineage>
        <taxon>Eukaryota</taxon>
        <taxon>Metazoa</taxon>
        <taxon>Ecdysozoa</taxon>
        <taxon>Arthropoda</taxon>
        <taxon>Chelicerata</taxon>
        <taxon>Arachnida</taxon>
        <taxon>Acari</taxon>
        <taxon>Parasitiformes</taxon>
        <taxon>Mesostigmata</taxon>
        <taxon>Gamasina</taxon>
        <taxon>Dermanyssoidea</taxon>
        <taxon>Laelapidae</taxon>
        <taxon>Tropilaelaps</taxon>
    </lineage>
</organism>
<dbReference type="EMBL" id="MNPL01020788">
    <property type="protein sequence ID" value="OQR69495.1"/>
    <property type="molecule type" value="Genomic_DNA"/>
</dbReference>
<evidence type="ECO:0000256" key="4">
    <source>
        <dbReference type="ARBA" id="ARBA00022803"/>
    </source>
</evidence>
<dbReference type="Proteomes" id="UP000192247">
    <property type="component" value="Unassembled WGS sequence"/>
</dbReference>
<accession>A0A1V9X7E0</accession>
<evidence type="ECO:0000313" key="9">
    <source>
        <dbReference type="Proteomes" id="UP000192247"/>
    </source>
</evidence>
<dbReference type="Pfam" id="PF13181">
    <property type="entry name" value="TPR_8"/>
    <property type="match status" value="1"/>
</dbReference>
<keyword evidence="7" id="KW-0732">Signal</keyword>
<evidence type="ECO:0000256" key="2">
    <source>
        <dbReference type="ARBA" id="ARBA00008219"/>
    </source>
</evidence>
<dbReference type="PANTHER" id="PTHR13143">
    <property type="entry name" value="TETRATRICOPEPTIDE REPEAT PROTEIN 19"/>
    <property type="match status" value="1"/>
</dbReference>
<gene>
    <name evidence="8" type="ORF">BIW11_01841</name>
</gene>
<dbReference type="OrthoDB" id="5986190at2759"/>
<feature type="signal peptide" evidence="7">
    <location>
        <begin position="1"/>
        <end position="34"/>
    </location>
</feature>
<dbReference type="GO" id="GO:0005743">
    <property type="term" value="C:mitochondrial inner membrane"/>
    <property type="evidence" value="ECO:0007669"/>
    <property type="project" value="TreeGrafter"/>
</dbReference>
<evidence type="ECO:0000256" key="7">
    <source>
        <dbReference type="SAM" id="SignalP"/>
    </source>
</evidence>
<reference evidence="8 9" key="1">
    <citation type="journal article" date="2017" name="Gigascience">
        <title>Draft genome of the honey bee ectoparasitic mite, Tropilaelaps mercedesae, is shaped by the parasitic life history.</title>
        <authorList>
            <person name="Dong X."/>
            <person name="Armstrong S.D."/>
            <person name="Xia D."/>
            <person name="Makepeace B.L."/>
            <person name="Darby A.C."/>
            <person name="Kadowaki T."/>
        </authorList>
    </citation>
    <scope>NUCLEOTIDE SEQUENCE [LARGE SCALE GENOMIC DNA]</scope>
    <source>
        <strain evidence="8">Wuxi-XJTLU</strain>
    </source>
</reference>
<evidence type="ECO:0000256" key="6">
    <source>
        <dbReference type="ARBA" id="ARBA00023128"/>
    </source>
</evidence>
<dbReference type="InterPro" id="IPR011990">
    <property type="entry name" value="TPR-like_helical_dom_sf"/>
</dbReference>
<proteinExistence type="inferred from homology"/>
<evidence type="ECO:0000256" key="3">
    <source>
        <dbReference type="ARBA" id="ARBA00022737"/>
    </source>
</evidence>
<dbReference type="SUPFAM" id="SSF48452">
    <property type="entry name" value="TPR-like"/>
    <property type="match status" value="2"/>
</dbReference>
<keyword evidence="6" id="KW-0496">Mitochondrion</keyword>
<protein>
    <submittedName>
        <fullName evidence="8">Tetratricopeptide repeat protein 19</fullName>
    </submittedName>
</protein>
<dbReference type="InParanoid" id="A0A1V9X7E0"/>
<comment type="subcellular location">
    <subcellularLocation>
        <location evidence="1">Mitochondrion</location>
    </subcellularLocation>
</comment>
<dbReference type="SMART" id="SM00028">
    <property type="entry name" value="TPR"/>
    <property type="match status" value="3"/>
</dbReference>
<comment type="caution">
    <text evidence="8">The sequence shown here is derived from an EMBL/GenBank/DDBJ whole genome shotgun (WGS) entry which is preliminary data.</text>
</comment>
<evidence type="ECO:0000256" key="5">
    <source>
        <dbReference type="ARBA" id="ARBA00022946"/>
    </source>
</evidence>